<accession>A0A7W7RGW5</accession>
<dbReference type="EMBL" id="JACHJT010000001">
    <property type="protein sequence ID" value="MBB4931211.1"/>
    <property type="molecule type" value="Genomic_DNA"/>
</dbReference>
<comment type="caution">
    <text evidence="1">The sequence shown here is derived from an EMBL/GenBank/DDBJ whole genome shotgun (WGS) entry which is preliminary data.</text>
</comment>
<evidence type="ECO:0000313" key="2">
    <source>
        <dbReference type="Proteomes" id="UP000523007"/>
    </source>
</evidence>
<dbReference type="RefSeq" id="WP_184577079.1">
    <property type="nucleotide sequence ID" value="NZ_JACHJT010000001.1"/>
</dbReference>
<keyword evidence="2" id="KW-1185">Reference proteome</keyword>
<organism evidence="1 2">
    <name type="scientific">Lipingzhangella halophila</name>
    <dbReference type="NCBI Taxonomy" id="1783352"/>
    <lineage>
        <taxon>Bacteria</taxon>
        <taxon>Bacillati</taxon>
        <taxon>Actinomycetota</taxon>
        <taxon>Actinomycetes</taxon>
        <taxon>Streptosporangiales</taxon>
        <taxon>Nocardiopsidaceae</taxon>
        <taxon>Lipingzhangella</taxon>
    </lineage>
</organism>
<dbReference type="Proteomes" id="UP000523007">
    <property type="component" value="Unassembled WGS sequence"/>
</dbReference>
<gene>
    <name evidence="1" type="ORF">F4561_002031</name>
</gene>
<proteinExistence type="predicted"/>
<evidence type="ECO:0000313" key="1">
    <source>
        <dbReference type="EMBL" id="MBB4931211.1"/>
    </source>
</evidence>
<name>A0A7W7RGW5_9ACTN</name>
<reference evidence="1 2" key="1">
    <citation type="submission" date="2020-08" db="EMBL/GenBank/DDBJ databases">
        <title>Sequencing the genomes of 1000 actinobacteria strains.</title>
        <authorList>
            <person name="Klenk H.-P."/>
        </authorList>
    </citation>
    <scope>NUCLEOTIDE SEQUENCE [LARGE SCALE GENOMIC DNA]</scope>
    <source>
        <strain evidence="1 2">DSM 102030</strain>
    </source>
</reference>
<sequence>MTAVGDQDRAEAVRAAVEHAYEQDWTDGLPVVPATREVVAEFLATTSRDPEEVLTRMDHLGRQVTVELLAVNAAMAGCRPEYFPVVLAAWQAVMRERAAAGGGWQSTSGPAPLIVVNGPVAGRLGINGAGGVFGPGFRANATIARALGLTVRNALGFHPHVLEQATQGLPGRWTMCIAENTAENPWDPCCVDGGLDAGADAVSATLLRTSEVVDNRHTSDPEKLLGDFADTISRTGPWIFTRASVGVVFCPEHAQLLAGAGMSKRDVRGWLAERCGKSIAELERAGKDGLGDKGVRHASDPENRPDEAFERVLPSAAPQHLLIAVAGAANAGISMVVRQFGLWSATSVPVERQGAAQ</sequence>
<dbReference type="AlphaFoldDB" id="A0A7W7RGW5"/>
<protein>
    <submittedName>
        <fullName evidence="1">Uncharacterized protein</fullName>
    </submittedName>
</protein>